<dbReference type="HOGENOM" id="CLU_548671_0_0_1"/>
<evidence type="ECO:0000313" key="4">
    <source>
        <dbReference type="Proteomes" id="UP000027265"/>
    </source>
</evidence>
<feature type="compositionally biased region" description="Low complexity" evidence="1">
    <location>
        <begin position="478"/>
        <end position="488"/>
    </location>
</feature>
<keyword evidence="2" id="KW-1133">Transmembrane helix</keyword>
<feature type="transmembrane region" description="Helical" evidence="2">
    <location>
        <begin position="20"/>
        <end position="45"/>
    </location>
</feature>
<sequence length="497" mass="53101">MSPTAFHGLSKRSTSSQAPIIAGVVLAVLGTGIILWVAWTAIAPWCRRRRSSQRPTQGRQESLFHNNVDEKTQGFLDGSRRGFPNTNNGTLERQGSKSYWGSVRSGQGYTLVEGGHEEVGIEVHDRAAPSNLHHPSVSPPPIRPNHTREAALAHLATKTDPISALPTPAHSFGAPLAKPTSGHIAPKRPPTSGSRSGSALQRLKSSVASLHRSNSDASVYSVASAAPSLAQRMLEGDLPPIPMPWRRDPSQPSHDQDQTQHPRNASYPYARPDLSLSIPGQNSQATGGARPTGHHKRATSRSQYNGSNMYTIPEYNSEPPLPLRPLPAPQTQQPSQPPQQRGRALPNPHSPSLNSSNPSASFSEAGRAITTTDVNSNTNQSTLPPTGTSPPQLEVPIIAPLVVRWPKRDPSSSQSDTSHHDTSSSPPQPDASSSSMLTPYAYADGLVRSITAIFPRYVTPPTDGEAPPPPVPRRSPRRSGGISSPPRSEVGSGVEVV</sequence>
<feature type="compositionally biased region" description="Polar residues" evidence="1">
    <location>
        <begin position="300"/>
        <end position="310"/>
    </location>
</feature>
<dbReference type="EMBL" id="KL197733">
    <property type="protein sequence ID" value="KDQ53486.1"/>
    <property type="molecule type" value="Genomic_DNA"/>
</dbReference>
<dbReference type="InParanoid" id="A0A067PT21"/>
<evidence type="ECO:0000313" key="3">
    <source>
        <dbReference type="EMBL" id="KDQ53486.1"/>
    </source>
</evidence>
<gene>
    <name evidence="3" type="ORF">JAAARDRAFT_61200</name>
</gene>
<organism evidence="3 4">
    <name type="scientific">Jaapia argillacea MUCL 33604</name>
    <dbReference type="NCBI Taxonomy" id="933084"/>
    <lineage>
        <taxon>Eukaryota</taxon>
        <taxon>Fungi</taxon>
        <taxon>Dikarya</taxon>
        <taxon>Basidiomycota</taxon>
        <taxon>Agaricomycotina</taxon>
        <taxon>Agaricomycetes</taxon>
        <taxon>Agaricomycetidae</taxon>
        <taxon>Jaapiales</taxon>
        <taxon>Jaapiaceae</taxon>
        <taxon>Jaapia</taxon>
    </lineage>
</organism>
<feature type="region of interest" description="Disordered" evidence="1">
    <location>
        <begin position="407"/>
        <end position="436"/>
    </location>
</feature>
<feature type="region of interest" description="Disordered" evidence="1">
    <location>
        <begin position="457"/>
        <end position="497"/>
    </location>
</feature>
<feature type="region of interest" description="Disordered" evidence="1">
    <location>
        <begin position="235"/>
        <end position="394"/>
    </location>
</feature>
<keyword evidence="4" id="KW-1185">Reference proteome</keyword>
<reference evidence="4" key="1">
    <citation type="journal article" date="2014" name="Proc. Natl. Acad. Sci. U.S.A.">
        <title>Extensive sampling of basidiomycete genomes demonstrates inadequacy of the white-rot/brown-rot paradigm for wood decay fungi.</title>
        <authorList>
            <person name="Riley R."/>
            <person name="Salamov A.A."/>
            <person name="Brown D.W."/>
            <person name="Nagy L.G."/>
            <person name="Floudas D."/>
            <person name="Held B.W."/>
            <person name="Levasseur A."/>
            <person name="Lombard V."/>
            <person name="Morin E."/>
            <person name="Otillar R."/>
            <person name="Lindquist E.A."/>
            <person name="Sun H."/>
            <person name="LaButti K.M."/>
            <person name="Schmutz J."/>
            <person name="Jabbour D."/>
            <person name="Luo H."/>
            <person name="Baker S.E."/>
            <person name="Pisabarro A.G."/>
            <person name="Walton J.D."/>
            <person name="Blanchette R.A."/>
            <person name="Henrissat B."/>
            <person name="Martin F."/>
            <person name="Cullen D."/>
            <person name="Hibbett D.S."/>
            <person name="Grigoriev I.V."/>
        </authorList>
    </citation>
    <scope>NUCLEOTIDE SEQUENCE [LARGE SCALE GENOMIC DNA]</scope>
    <source>
        <strain evidence="4">MUCL 33604</strain>
    </source>
</reference>
<accession>A0A067PT21</accession>
<feature type="compositionally biased region" description="Low complexity" evidence="1">
    <location>
        <begin position="329"/>
        <end position="363"/>
    </location>
</feature>
<proteinExistence type="predicted"/>
<feature type="compositionally biased region" description="Pro residues" evidence="1">
    <location>
        <begin position="319"/>
        <end position="328"/>
    </location>
</feature>
<dbReference type="AlphaFoldDB" id="A0A067PT21"/>
<evidence type="ECO:0000256" key="1">
    <source>
        <dbReference type="SAM" id="MobiDB-lite"/>
    </source>
</evidence>
<feature type="region of interest" description="Disordered" evidence="1">
    <location>
        <begin position="51"/>
        <end position="99"/>
    </location>
</feature>
<feature type="compositionally biased region" description="Polar residues" evidence="1">
    <location>
        <begin position="53"/>
        <end position="65"/>
    </location>
</feature>
<feature type="compositionally biased region" description="Basic and acidic residues" evidence="1">
    <location>
        <begin position="245"/>
        <end position="260"/>
    </location>
</feature>
<dbReference type="Proteomes" id="UP000027265">
    <property type="component" value="Unassembled WGS sequence"/>
</dbReference>
<protein>
    <submittedName>
        <fullName evidence="3">Uncharacterized protein</fullName>
    </submittedName>
</protein>
<feature type="compositionally biased region" description="Polar residues" evidence="1">
    <location>
        <begin position="84"/>
        <end position="99"/>
    </location>
</feature>
<keyword evidence="2" id="KW-0812">Transmembrane</keyword>
<name>A0A067PT21_9AGAM</name>
<feature type="compositionally biased region" description="Polar residues" evidence="1">
    <location>
        <begin position="369"/>
        <end position="391"/>
    </location>
</feature>
<feature type="region of interest" description="Disordered" evidence="1">
    <location>
        <begin position="161"/>
        <end position="218"/>
    </location>
</feature>
<evidence type="ECO:0000256" key="2">
    <source>
        <dbReference type="SAM" id="Phobius"/>
    </source>
</evidence>
<keyword evidence="2" id="KW-0472">Membrane</keyword>
<feature type="compositionally biased region" description="Polar residues" evidence="1">
    <location>
        <begin position="191"/>
        <end position="212"/>
    </location>
</feature>